<evidence type="ECO:0000313" key="1">
    <source>
        <dbReference type="EMBL" id="QBK89746.1"/>
    </source>
</evidence>
<dbReference type="EMBL" id="MK500439">
    <property type="protein sequence ID" value="QBK89746.1"/>
    <property type="molecule type" value="Genomic_DNA"/>
</dbReference>
<sequence>MDKFIAFAKTSSDKPLTEEYLNISSIYKRYFECKGQIESFAVSMGKHRGLLTNGGEPTDIMSMGMLSITMGLDVCADISLLCFEIARITKQYIPNNKYAFIPGMSILLMALIDKGYMHEAILLLSAAGGSGVIEKYIDESWSPLNAVCTVGGPLNIVRKDAQKMRDLARMTKEKEDEQEKNKVLTESELYMLKIIDGIKNKEK</sequence>
<protein>
    <submittedName>
        <fullName evidence="1">Uncharacterized protein</fullName>
    </submittedName>
</protein>
<organism evidence="1">
    <name type="scientific">Pithovirus LCPAC101</name>
    <dbReference type="NCBI Taxonomy" id="2506586"/>
    <lineage>
        <taxon>Viruses</taxon>
        <taxon>Pithoviruses</taxon>
    </lineage>
</organism>
<proteinExistence type="predicted"/>
<accession>A0A481Z220</accession>
<reference evidence="1" key="1">
    <citation type="journal article" date="2019" name="MBio">
        <title>Virus Genomes from Deep Sea Sediments Expand the Ocean Megavirome and Support Independent Origins of Viral Gigantism.</title>
        <authorList>
            <person name="Backstrom D."/>
            <person name="Yutin N."/>
            <person name="Jorgensen S.L."/>
            <person name="Dharamshi J."/>
            <person name="Homa F."/>
            <person name="Zaremba-Niedwiedzka K."/>
            <person name="Spang A."/>
            <person name="Wolf Y.I."/>
            <person name="Koonin E.V."/>
            <person name="Ettema T.J."/>
        </authorList>
    </citation>
    <scope>NUCLEOTIDE SEQUENCE</scope>
</reference>
<name>A0A481Z220_9VIRU</name>
<gene>
    <name evidence="1" type="ORF">LCPAC101_00290</name>
</gene>